<dbReference type="GO" id="GO:0046278">
    <property type="term" value="P:3,4-dihydroxybenzoate metabolic process"/>
    <property type="evidence" value="ECO:0007669"/>
    <property type="project" value="InterPro"/>
</dbReference>
<dbReference type="STRING" id="280332.CQ12_30270"/>
<organism evidence="6 7">
    <name type="scientific">Bradyrhizobium jicamae</name>
    <dbReference type="NCBI Taxonomy" id="280332"/>
    <lineage>
        <taxon>Bacteria</taxon>
        <taxon>Pseudomonadati</taxon>
        <taxon>Pseudomonadota</taxon>
        <taxon>Alphaproteobacteria</taxon>
        <taxon>Hyphomicrobiales</taxon>
        <taxon>Nitrobacteraceae</taxon>
        <taxon>Bradyrhizobium</taxon>
    </lineage>
</organism>
<evidence type="ECO:0008006" key="8">
    <source>
        <dbReference type="Google" id="ProtNLM"/>
    </source>
</evidence>
<dbReference type="SUPFAM" id="SSF46785">
    <property type="entry name" value="Winged helix' DNA-binding domain"/>
    <property type="match status" value="1"/>
</dbReference>
<dbReference type="Gene3D" id="3.30.450.40">
    <property type="match status" value="1"/>
</dbReference>
<keyword evidence="7" id="KW-1185">Reference proteome</keyword>
<dbReference type="Pfam" id="PF01614">
    <property type="entry name" value="IclR_C"/>
    <property type="match status" value="1"/>
</dbReference>
<reference evidence="6 7" key="1">
    <citation type="submission" date="2014-03" db="EMBL/GenBank/DDBJ databases">
        <title>Bradyrhizobium valentinum sp. nov., isolated from effective nodules of Lupinus mariae-josephae, a lupine endemic of basic-lime soils in Eastern Spain.</title>
        <authorList>
            <person name="Duran D."/>
            <person name="Rey L."/>
            <person name="Navarro A."/>
            <person name="Busquets A."/>
            <person name="Imperial J."/>
            <person name="Ruiz-Argueso T."/>
        </authorList>
    </citation>
    <scope>NUCLEOTIDE SEQUENCE [LARGE SCALE GENOMIC DNA]</scope>
    <source>
        <strain evidence="6 7">PAC68</strain>
    </source>
</reference>
<name>A0A0R3KHC6_9BRAD</name>
<keyword evidence="2" id="KW-0238">DNA-binding</keyword>
<comment type="caution">
    <text evidence="6">The sequence shown here is derived from an EMBL/GenBank/DDBJ whole genome shotgun (WGS) entry which is preliminary data.</text>
</comment>
<evidence type="ECO:0000259" key="4">
    <source>
        <dbReference type="PROSITE" id="PS51077"/>
    </source>
</evidence>
<dbReference type="InterPro" id="IPR029016">
    <property type="entry name" value="GAF-like_dom_sf"/>
</dbReference>
<protein>
    <recommendedName>
        <fullName evidence="8">IclR family transcriptional regulator</fullName>
    </recommendedName>
</protein>
<feature type="domain" description="HTH iclR-type" evidence="4">
    <location>
        <begin position="18"/>
        <end position="78"/>
    </location>
</feature>
<evidence type="ECO:0000313" key="6">
    <source>
        <dbReference type="EMBL" id="KRQ95222.1"/>
    </source>
</evidence>
<accession>A0A0R3KHC6</accession>
<dbReference type="GO" id="GO:0003677">
    <property type="term" value="F:DNA binding"/>
    <property type="evidence" value="ECO:0007669"/>
    <property type="project" value="UniProtKB-KW"/>
</dbReference>
<dbReference type="SUPFAM" id="SSF55781">
    <property type="entry name" value="GAF domain-like"/>
    <property type="match status" value="1"/>
</dbReference>
<dbReference type="InterPro" id="IPR050707">
    <property type="entry name" value="HTH_MetabolicPath_Reg"/>
</dbReference>
<dbReference type="GO" id="GO:0045892">
    <property type="term" value="P:negative regulation of DNA-templated transcription"/>
    <property type="evidence" value="ECO:0007669"/>
    <property type="project" value="TreeGrafter"/>
</dbReference>
<dbReference type="InterPro" id="IPR005471">
    <property type="entry name" value="Tscrpt_reg_IclR_N"/>
</dbReference>
<dbReference type="InterPro" id="IPR012794">
    <property type="entry name" value="PcaR_PcaU"/>
</dbReference>
<dbReference type="Pfam" id="PF09339">
    <property type="entry name" value="HTH_IclR"/>
    <property type="match status" value="1"/>
</dbReference>
<evidence type="ECO:0000313" key="7">
    <source>
        <dbReference type="Proteomes" id="UP000050863"/>
    </source>
</evidence>
<proteinExistence type="predicted"/>
<dbReference type="InterPro" id="IPR014757">
    <property type="entry name" value="Tscrpt_reg_IclR_C"/>
</dbReference>
<evidence type="ECO:0000256" key="1">
    <source>
        <dbReference type="ARBA" id="ARBA00023015"/>
    </source>
</evidence>
<dbReference type="Proteomes" id="UP000050863">
    <property type="component" value="Unassembled WGS sequence"/>
</dbReference>
<sequence length="262" mass="29344">MTPPPEQRNSDPDDKEFMTTLAKGLAVLGAFGRQRPTMTLSEAAQVADLSRATARRVLRTLSQLGYVEQDGRTFSLSPKILDLGFAYLSTQSWIDRAQPLMRELSERLGESCSAAILQANDIVYVARVPARRIMSAALSVGSRLPALHTALGRIMFGYLDEAEIWRRLMSQRIEAYTPQTITDLQALFDRIRADRAQRFSIVDEELERGLRALAVPVLDRSGQAVGAINLSTHSTRTTRNEMREHFLPELNRIAEQISLMTV</sequence>
<keyword evidence="3" id="KW-0804">Transcription</keyword>
<dbReference type="EMBL" id="LLXZ01000211">
    <property type="protein sequence ID" value="KRQ95222.1"/>
    <property type="molecule type" value="Genomic_DNA"/>
</dbReference>
<dbReference type="GO" id="GO:0003700">
    <property type="term" value="F:DNA-binding transcription factor activity"/>
    <property type="evidence" value="ECO:0007669"/>
    <property type="project" value="TreeGrafter"/>
</dbReference>
<evidence type="ECO:0000256" key="2">
    <source>
        <dbReference type="ARBA" id="ARBA00023125"/>
    </source>
</evidence>
<dbReference type="PANTHER" id="PTHR30136">
    <property type="entry name" value="HELIX-TURN-HELIX TRANSCRIPTIONAL REGULATOR, ICLR FAMILY"/>
    <property type="match status" value="1"/>
</dbReference>
<dbReference type="OrthoDB" id="9807558at2"/>
<keyword evidence="1" id="KW-0805">Transcription regulation</keyword>
<evidence type="ECO:0000256" key="3">
    <source>
        <dbReference type="ARBA" id="ARBA00023163"/>
    </source>
</evidence>
<dbReference type="GO" id="GO:0045893">
    <property type="term" value="P:positive regulation of DNA-templated transcription"/>
    <property type="evidence" value="ECO:0007669"/>
    <property type="project" value="InterPro"/>
</dbReference>
<dbReference type="NCBIfam" id="TIGR02431">
    <property type="entry name" value="pcaR_pcaU"/>
    <property type="match status" value="1"/>
</dbReference>
<dbReference type="InterPro" id="IPR036390">
    <property type="entry name" value="WH_DNA-bd_sf"/>
</dbReference>
<dbReference type="PANTHER" id="PTHR30136:SF34">
    <property type="entry name" value="TRANSCRIPTIONAL REGULATOR"/>
    <property type="match status" value="1"/>
</dbReference>
<dbReference type="PROSITE" id="PS51078">
    <property type="entry name" value="ICLR_ED"/>
    <property type="match status" value="1"/>
</dbReference>
<dbReference type="InterPro" id="IPR036388">
    <property type="entry name" value="WH-like_DNA-bd_sf"/>
</dbReference>
<dbReference type="AlphaFoldDB" id="A0A0R3KHC6"/>
<dbReference type="PROSITE" id="PS51077">
    <property type="entry name" value="HTH_ICLR"/>
    <property type="match status" value="1"/>
</dbReference>
<dbReference type="Gene3D" id="1.10.10.10">
    <property type="entry name" value="Winged helix-like DNA-binding domain superfamily/Winged helix DNA-binding domain"/>
    <property type="match status" value="1"/>
</dbReference>
<feature type="domain" description="IclR-ED" evidence="5">
    <location>
        <begin position="79"/>
        <end position="262"/>
    </location>
</feature>
<dbReference type="SMART" id="SM00346">
    <property type="entry name" value="HTH_ICLR"/>
    <property type="match status" value="1"/>
</dbReference>
<gene>
    <name evidence="6" type="ORF">CQ12_30270</name>
</gene>
<evidence type="ECO:0000259" key="5">
    <source>
        <dbReference type="PROSITE" id="PS51078"/>
    </source>
</evidence>